<proteinExistence type="predicted"/>
<feature type="coiled-coil region" evidence="1">
    <location>
        <begin position="373"/>
        <end position="474"/>
    </location>
</feature>
<dbReference type="Proteomes" id="UP000038045">
    <property type="component" value="Unplaced"/>
</dbReference>
<evidence type="ECO:0000256" key="1">
    <source>
        <dbReference type="SAM" id="Coils"/>
    </source>
</evidence>
<protein>
    <submittedName>
        <fullName evidence="3">TIR domain-containing protein</fullName>
    </submittedName>
</protein>
<accession>A0A0N4ZH70</accession>
<keyword evidence="2" id="KW-1185">Reference proteome</keyword>
<evidence type="ECO:0000313" key="3">
    <source>
        <dbReference type="WBParaSite" id="PTRK_0000723400.1"/>
    </source>
</evidence>
<dbReference type="WBParaSite" id="PTRK_0000723400.1">
    <property type="protein sequence ID" value="PTRK_0000723400.1"/>
    <property type="gene ID" value="PTRK_0000723400"/>
</dbReference>
<sequence length="596" mass="68365">MSSKKLESINFYENPTNSNHLLGELLDDDDTFLKSKVIVHCHDGSNPYADLLFDRKDGLLANFLNRLIETTSKDIEDGIFYDLHARGCLCTPNKMIDLLGFFRKCDSLPRDIHSNFNTWIDPFMPNYFNLLIDGFEDAKSILKLFKKAARGTMEKLSSDVQNAPRIVVVDVVRINDYLKDSLKVGRWIFADIPCGNNAKVGNDLIKFLIQDPVSRVEVVSKVQSEPLAACIKNFLLKDTTVAFITSSTDVTWSKEFKAVVGALKKWNICTGGTTLLDRARYRNGSNEVRKFMDSIRATFNSLYAIPADVKKLNDSEIDHLKCEDDRLVKGLEKTRLLLKSKKEEQDSLAKSTKHTSCLADDLSMKSLAIQNVVLQMEEETEKLQNDIKLIEDETMCINENTSQLNEKISKLKAVNDKLKESNNRMVQYLENSFKDFKARESEYYMLDEESKEIIEDLSEQIQDIEKGFKDIELEAKTASQDFEEAVNTSDLEECMEKIKENYGDFMKLPGDIDKDVLNMVTTTVNYISELNENSRIHYDDLMEKIKNLPAVYKKDIQGHTEDKFGAIKDFLQDGLKSIQDKREEYFKMFNQLYPSL</sequence>
<reference evidence="3" key="1">
    <citation type="submission" date="2017-02" db="UniProtKB">
        <authorList>
            <consortium name="WormBaseParasite"/>
        </authorList>
    </citation>
    <scope>IDENTIFICATION</scope>
</reference>
<keyword evidence="1" id="KW-0175">Coiled coil</keyword>
<name>A0A0N4ZH70_PARTI</name>
<organism evidence="2 3">
    <name type="scientific">Parastrongyloides trichosuri</name>
    <name type="common">Possum-specific nematode worm</name>
    <dbReference type="NCBI Taxonomy" id="131310"/>
    <lineage>
        <taxon>Eukaryota</taxon>
        <taxon>Metazoa</taxon>
        <taxon>Ecdysozoa</taxon>
        <taxon>Nematoda</taxon>
        <taxon>Chromadorea</taxon>
        <taxon>Rhabditida</taxon>
        <taxon>Tylenchina</taxon>
        <taxon>Panagrolaimomorpha</taxon>
        <taxon>Strongyloidoidea</taxon>
        <taxon>Strongyloididae</taxon>
        <taxon>Parastrongyloides</taxon>
    </lineage>
</organism>
<dbReference type="AlphaFoldDB" id="A0A0N4ZH70"/>
<evidence type="ECO:0000313" key="2">
    <source>
        <dbReference type="Proteomes" id="UP000038045"/>
    </source>
</evidence>